<dbReference type="InterPro" id="IPR006442">
    <property type="entry name" value="Antitoxin_Phd/YefM"/>
</dbReference>
<dbReference type="EMBL" id="BARS01008230">
    <property type="protein sequence ID" value="GAF75790.1"/>
    <property type="molecule type" value="Genomic_DNA"/>
</dbReference>
<organism evidence="3">
    <name type="scientific">marine sediment metagenome</name>
    <dbReference type="NCBI Taxonomy" id="412755"/>
    <lineage>
        <taxon>unclassified sequences</taxon>
        <taxon>metagenomes</taxon>
        <taxon>ecological metagenomes</taxon>
    </lineage>
</organism>
<feature type="coiled-coil region" evidence="2">
    <location>
        <begin position="53"/>
        <end position="80"/>
    </location>
</feature>
<dbReference type="AlphaFoldDB" id="X0TI60"/>
<keyword evidence="2" id="KW-0175">Coiled coil</keyword>
<dbReference type="NCBIfam" id="TIGR01552">
    <property type="entry name" value="phd_fam"/>
    <property type="match status" value="1"/>
</dbReference>
<comment type="similarity">
    <text evidence="1">Belongs to the phD/YefM antitoxin family.</text>
</comment>
<dbReference type="Gene3D" id="3.40.1620.10">
    <property type="entry name" value="YefM-like domain"/>
    <property type="match status" value="1"/>
</dbReference>
<protein>
    <recommendedName>
        <fullName evidence="4">Antitoxin</fullName>
    </recommendedName>
</protein>
<evidence type="ECO:0000256" key="2">
    <source>
        <dbReference type="SAM" id="Coils"/>
    </source>
</evidence>
<dbReference type="Pfam" id="PF02604">
    <property type="entry name" value="PhdYeFM_antitox"/>
    <property type="match status" value="1"/>
</dbReference>
<accession>X0TI60</accession>
<name>X0TI60_9ZZZZ</name>
<proteinExistence type="inferred from homology"/>
<dbReference type="InterPro" id="IPR036165">
    <property type="entry name" value="YefM-like_sf"/>
</dbReference>
<evidence type="ECO:0000256" key="1">
    <source>
        <dbReference type="ARBA" id="ARBA00009981"/>
    </source>
</evidence>
<sequence>MLKKISAQKARQRFGELMDEVRLRGDKYIVERGNKPMVAVIPVEEYVAWGKVREKLYEKIESLRERNRNADSEVLESEIREAVEAARQT</sequence>
<comment type="caution">
    <text evidence="3">The sequence shown here is derived from an EMBL/GenBank/DDBJ whole genome shotgun (WGS) entry which is preliminary data.</text>
</comment>
<reference evidence="3" key="1">
    <citation type="journal article" date="2014" name="Front. Microbiol.">
        <title>High frequency of phylogenetically diverse reductive dehalogenase-homologous genes in deep subseafloor sedimentary metagenomes.</title>
        <authorList>
            <person name="Kawai M."/>
            <person name="Futagami T."/>
            <person name="Toyoda A."/>
            <person name="Takaki Y."/>
            <person name="Nishi S."/>
            <person name="Hori S."/>
            <person name="Arai W."/>
            <person name="Tsubouchi T."/>
            <person name="Morono Y."/>
            <person name="Uchiyama I."/>
            <person name="Ito T."/>
            <person name="Fujiyama A."/>
            <person name="Inagaki F."/>
            <person name="Takami H."/>
        </authorList>
    </citation>
    <scope>NUCLEOTIDE SEQUENCE</scope>
    <source>
        <strain evidence="3">Expedition CK06-06</strain>
    </source>
</reference>
<evidence type="ECO:0000313" key="3">
    <source>
        <dbReference type="EMBL" id="GAF75790.1"/>
    </source>
</evidence>
<evidence type="ECO:0008006" key="4">
    <source>
        <dbReference type="Google" id="ProtNLM"/>
    </source>
</evidence>
<gene>
    <name evidence="3" type="ORF">S01H1_15732</name>
</gene>
<dbReference type="SUPFAM" id="SSF143120">
    <property type="entry name" value="YefM-like"/>
    <property type="match status" value="1"/>
</dbReference>